<dbReference type="Pfam" id="PF03929">
    <property type="entry name" value="PepSY_TM"/>
    <property type="match status" value="1"/>
</dbReference>
<sequence>MPFSIRREITMSTKTNKTSESSSNALLLLITRLHFYIGLFIGPFIFVAALTGTIYVITPQLESAIYKDVLTTQSVGENKPLSQQIAAAKSQLTSNLTLFAVRPAPEQGDTTRVMFLDKEAELTGARALFIDPVTLEVKGNLPVYGTSGVLPLRTTLDFMHRQLLLGEVGRYYSELAASWLWIAALGGLFLWYKGGKKNKAEFASRTEHLRKRRRHYQVGLCLFVGLIFVSITGLTWSKWAGANIGTLRSSIGWVTPSVDRNLANDTQTIAASGEHADHLNHASHQNAPEKLPAEKFEDIDLLFDGVLKAARDAGIDANKLEIRPSSTKDKAWRVSEIDRSWPTQVDSVAVDASTMTVTSRADFATFPIVAKLIRWGIDAHMGVLFGIANQIILAIFGLSLCFMIILGYKMWWIRRPQAGSTSRPLLQAWSKLSAAQKVLTLIVTIALGLSLPVMGVSLLVFLLIDVVRWKRQ</sequence>
<organism evidence="2 3">
    <name type="scientific">Marinomonas foliarum</name>
    <dbReference type="NCBI Taxonomy" id="491950"/>
    <lineage>
        <taxon>Bacteria</taxon>
        <taxon>Pseudomonadati</taxon>
        <taxon>Pseudomonadota</taxon>
        <taxon>Gammaproteobacteria</taxon>
        <taxon>Oceanospirillales</taxon>
        <taxon>Oceanospirillaceae</taxon>
        <taxon>Marinomonas</taxon>
    </lineage>
</organism>
<dbReference type="EMBL" id="QPJQ01000045">
    <property type="protein sequence ID" value="RCW94605.1"/>
    <property type="molecule type" value="Genomic_DNA"/>
</dbReference>
<feature type="transmembrane region" description="Helical" evidence="1">
    <location>
        <begin position="176"/>
        <end position="194"/>
    </location>
</feature>
<dbReference type="PANTHER" id="PTHR34219">
    <property type="entry name" value="IRON-REGULATED INNER MEMBRANE PROTEIN-RELATED"/>
    <property type="match status" value="1"/>
</dbReference>
<name>A0A368ZKG7_9GAMM</name>
<accession>A0A368ZKG7</accession>
<evidence type="ECO:0000256" key="1">
    <source>
        <dbReference type="SAM" id="Phobius"/>
    </source>
</evidence>
<feature type="transmembrane region" description="Helical" evidence="1">
    <location>
        <begin position="33"/>
        <end position="57"/>
    </location>
</feature>
<dbReference type="Proteomes" id="UP000253506">
    <property type="component" value="Unassembled WGS sequence"/>
</dbReference>
<feature type="transmembrane region" description="Helical" evidence="1">
    <location>
        <begin position="215"/>
        <end position="236"/>
    </location>
</feature>
<reference evidence="2 3" key="1">
    <citation type="submission" date="2018-07" db="EMBL/GenBank/DDBJ databases">
        <title>Genomic Encyclopedia of Type Strains, Phase III (KMG-III): the genomes of soil and plant-associated and newly described type strains.</title>
        <authorList>
            <person name="Whitman W."/>
        </authorList>
    </citation>
    <scope>NUCLEOTIDE SEQUENCE [LARGE SCALE GENOMIC DNA]</scope>
    <source>
        <strain evidence="2 3">CECT 7731</strain>
    </source>
</reference>
<gene>
    <name evidence="2" type="ORF">DFP77_1453</name>
</gene>
<evidence type="ECO:0000313" key="2">
    <source>
        <dbReference type="EMBL" id="RCW94605.1"/>
    </source>
</evidence>
<comment type="caution">
    <text evidence="2">The sequence shown here is derived from an EMBL/GenBank/DDBJ whole genome shotgun (WGS) entry which is preliminary data.</text>
</comment>
<feature type="transmembrane region" description="Helical" evidence="1">
    <location>
        <begin position="383"/>
        <end position="408"/>
    </location>
</feature>
<protein>
    <submittedName>
        <fullName evidence="2">Putative iron-regulated membrane protein</fullName>
    </submittedName>
</protein>
<keyword evidence="1" id="KW-0472">Membrane</keyword>
<dbReference type="PANTHER" id="PTHR34219:SF1">
    <property type="entry name" value="PEPSY DOMAIN-CONTAINING PROTEIN"/>
    <property type="match status" value="1"/>
</dbReference>
<keyword evidence="1" id="KW-1133">Transmembrane helix</keyword>
<dbReference type="InterPro" id="IPR005625">
    <property type="entry name" value="PepSY-ass_TM"/>
</dbReference>
<proteinExistence type="predicted"/>
<evidence type="ECO:0000313" key="3">
    <source>
        <dbReference type="Proteomes" id="UP000253506"/>
    </source>
</evidence>
<dbReference type="AlphaFoldDB" id="A0A368ZKG7"/>
<feature type="transmembrane region" description="Helical" evidence="1">
    <location>
        <begin position="438"/>
        <end position="464"/>
    </location>
</feature>
<keyword evidence="1" id="KW-0812">Transmembrane</keyword>